<keyword evidence="5" id="KW-0472">Membrane</keyword>
<evidence type="ECO:0000256" key="5">
    <source>
        <dbReference type="RuleBase" id="RU364035"/>
    </source>
</evidence>
<keyword evidence="7" id="KW-1185">Reference proteome</keyword>
<keyword evidence="4 5" id="KW-0539">Nucleus</keyword>
<organism evidence="6 7">
    <name type="scientific">Temnothorax longispinosus</name>
    <dbReference type="NCBI Taxonomy" id="300112"/>
    <lineage>
        <taxon>Eukaryota</taxon>
        <taxon>Metazoa</taxon>
        <taxon>Ecdysozoa</taxon>
        <taxon>Arthropoda</taxon>
        <taxon>Hexapoda</taxon>
        <taxon>Insecta</taxon>
        <taxon>Pterygota</taxon>
        <taxon>Neoptera</taxon>
        <taxon>Endopterygota</taxon>
        <taxon>Hymenoptera</taxon>
        <taxon>Apocrita</taxon>
        <taxon>Aculeata</taxon>
        <taxon>Formicoidea</taxon>
        <taxon>Formicidae</taxon>
        <taxon>Myrmicinae</taxon>
        <taxon>Temnothorax</taxon>
    </lineage>
</organism>
<evidence type="ECO:0000256" key="3">
    <source>
        <dbReference type="ARBA" id="ARBA00023132"/>
    </source>
</evidence>
<dbReference type="GO" id="GO:0017056">
    <property type="term" value="F:structural constituent of nuclear pore"/>
    <property type="evidence" value="ECO:0007669"/>
    <property type="project" value="InterPro"/>
</dbReference>
<keyword evidence="5" id="KW-0811">Translocation</keyword>
<evidence type="ECO:0000256" key="1">
    <source>
        <dbReference type="ARBA" id="ARBA00004567"/>
    </source>
</evidence>
<accession>A0A4S2KF87</accession>
<keyword evidence="5" id="KW-0653">Protein transport</keyword>
<keyword evidence="5" id="KW-0813">Transport</keyword>
<feature type="non-terminal residue" evidence="6">
    <location>
        <position position="1"/>
    </location>
</feature>
<sequence length="280" mass="31990">KRFESSDPKEGLHYLFLLRCMKDPYDRNMFAASAAEMVVDASPANRVLLVGKLDKDRRLPGILDQFQINMDDVINICAETLYRKGLLEDAVMMYDLARNHEKVLSLMCTLLTQVVSQKGPPGSLRARLQVTAMDISTRYKDIAIQAPSEVVSSFYTLRDLMVFFDQFHNEQYQSALRTIADSKMLPLQVKEVDERVNALRRVSPEVAGTLADVLLATMTILYRQYQKLRSVEPGDKIAREQQLHDLREQARALTSFAGTLPYRMPNETNSKLVQMEILMH</sequence>
<dbReference type="AlphaFoldDB" id="A0A4S2KF87"/>
<dbReference type="EMBL" id="QBLH01002561">
    <property type="protein sequence ID" value="TGZ48063.1"/>
    <property type="molecule type" value="Genomic_DNA"/>
</dbReference>
<reference evidence="6 7" key="1">
    <citation type="journal article" date="2019" name="Philos. Trans. R. Soc. Lond., B, Biol. Sci.">
        <title>Ant behaviour and brain gene expression of defending hosts depend on the ecological success of the intruding social parasite.</title>
        <authorList>
            <person name="Kaur R."/>
            <person name="Stoldt M."/>
            <person name="Jongepier E."/>
            <person name="Feldmeyer B."/>
            <person name="Menzel F."/>
            <person name="Bornberg-Bauer E."/>
            <person name="Foitzik S."/>
        </authorList>
    </citation>
    <scope>NUCLEOTIDE SEQUENCE [LARGE SCALE GENOMIC DNA]</scope>
    <source>
        <tissue evidence="6">Whole body</tissue>
    </source>
</reference>
<comment type="subcellular location">
    <subcellularLocation>
        <location evidence="1 5">Nucleus</location>
        <location evidence="1 5">Nuclear pore complex</location>
    </subcellularLocation>
</comment>
<evidence type="ECO:0000256" key="2">
    <source>
        <dbReference type="ARBA" id="ARBA00010186"/>
    </source>
</evidence>
<gene>
    <name evidence="6" type="ORF">DBV15_11538</name>
</gene>
<dbReference type="GO" id="GO:0016973">
    <property type="term" value="P:poly(A)+ mRNA export from nucleus"/>
    <property type="evidence" value="ECO:0007669"/>
    <property type="project" value="TreeGrafter"/>
</dbReference>
<keyword evidence="5" id="KW-0509">mRNA transport</keyword>
<dbReference type="GO" id="GO:0005643">
    <property type="term" value="C:nuclear pore"/>
    <property type="evidence" value="ECO:0007669"/>
    <property type="project" value="UniProtKB-SubCell"/>
</dbReference>
<protein>
    <recommendedName>
        <fullName evidence="5">Nuclear pore protein</fullName>
    </recommendedName>
</protein>
<dbReference type="STRING" id="300112.A0A4S2KF87"/>
<dbReference type="GO" id="GO:0006606">
    <property type="term" value="P:protein import into nucleus"/>
    <property type="evidence" value="ECO:0007669"/>
    <property type="project" value="TreeGrafter"/>
</dbReference>
<dbReference type="Proteomes" id="UP000310200">
    <property type="component" value="Unassembled WGS sequence"/>
</dbReference>
<evidence type="ECO:0000313" key="6">
    <source>
        <dbReference type="EMBL" id="TGZ48063.1"/>
    </source>
</evidence>
<dbReference type="PANTHER" id="PTHR11225">
    <property type="entry name" value="NUCLEAR PORE COMPLEX PROTEIN NUP93 NUCLEOPORIN NUP93 DEAD EYE PROTEIN"/>
    <property type="match status" value="1"/>
</dbReference>
<comment type="caution">
    <text evidence="6">The sequence shown here is derived from an EMBL/GenBank/DDBJ whole genome shotgun (WGS) entry which is preliminary data.</text>
</comment>
<proteinExistence type="inferred from homology"/>
<dbReference type="InterPro" id="IPR007231">
    <property type="entry name" value="Nucleoporin_int_Nup93/Nic96"/>
</dbReference>
<dbReference type="Pfam" id="PF04097">
    <property type="entry name" value="Nic96"/>
    <property type="match status" value="1"/>
</dbReference>
<evidence type="ECO:0000256" key="4">
    <source>
        <dbReference type="ARBA" id="ARBA00023242"/>
    </source>
</evidence>
<dbReference type="PANTHER" id="PTHR11225:SF4">
    <property type="entry name" value="NUCLEAR PORE COMPLEX PROTEIN NUP93"/>
    <property type="match status" value="1"/>
</dbReference>
<keyword evidence="3 5" id="KW-0906">Nuclear pore complex</keyword>
<name>A0A4S2KF87_9HYME</name>
<comment type="similarity">
    <text evidence="2 5">Belongs to the nucleoporin interacting component (NIC) family.</text>
</comment>
<evidence type="ECO:0000313" key="7">
    <source>
        <dbReference type="Proteomes" id="UP000310200"/>
    </source>
</evidence>